<dbReference type="GO" id="GO:0003676">
    <property type="term" value="F:nucleic acid binding"/>
    <property type="evidence" value="ECO:0007669"/>
    <property type="project" value="InterPro"/>
</dbReference>
<dbReference type="GO" id="GO:0015074">
    <property type="term" value="P:DNA integration"/>
    <property type="evidence" value="ECO:0007669"/>
    <property type="project" value="InterPro"/>
</dbReference>
<dbReference type="InterPro" id="IPR025948">
    <property type="entry name" value="HTH-like_dom"/>
</dbReference>
<accession>A0A545UGW3</accession>
<dbReference type="EMBL" id="VIKS01000003">
    <property type="protein sequence ID" value="TQV88705.1"/>
    <property type="molecule type" value="Genomic_DNA"/>
</dbReference>
<dbReference type="InterPro" id="IPR012337">
    <property type="entry name" value="RNaseH-like_sf"/>
</dbReference>
<dbReference type="NCBIfam" id="NF033516">
    <property type="entry name" value="transpos_IS3"/>
    <property type="match status" value="1"/>
</dbReference>
<dbReference type="PANTHER" id="PTHR46889">
    <property type="entry name" value="TRANSPOSASE INSF FOR INSERTION SEQUENCE IS3B-RELATED"/>
    <property type="match status" value="1"/>
</dbReference>
<organism evidence="2 3">
    <name type="scientific">Aliikangiella coralliicola</name>
    <dbReference type="NCBI Taxonomy" id="2592383"/>
    <lineage>
        <taxon>Bacteria</taxon>
        <taxon>Pseudomonadati</taxon>
        <taxon>Pseudomonadota</taxon>
        <taxon>Gammaproteobacteria</taxon>
        <taxon>Oceanospirillales</taxon>
        <taxon>Pleioneaceae</taxon>
        <taxon>Aliikangiella</taxon>
    </lineage>
</organism>
<evidence type="ECO:0000313" key="3">
    <source>
        <dbReference type="Proteomes" id="UP000315439"/>
    </source>
</evidence>
<dbReference type="InterPro" id="IPR036397">
    <property type="entry name" value="RNaseH_sf"/>
</dbReference>
<feature type="domain" description="Integrase catalytic" evidence="1">
    <location>
        <begin position="123"/>
        <end position="297"/>
    </location>
</feature>
<dbReference type="SUPFAM" id="SSF53098">
    <property type="entry name" value="Ribonuclease H-like"/>
    <property type="match status" value="1"/>
</dbReference>
<dbReference type="PROSITE" id="PS50994">
    <property type="entry name" value="INTEGRASE"/>
    <property type="match status" value="1"/>
</dbReference>
<dbReference type="InterPro" id="IPR050900">
    <property type="entry name" value="Transposase_IS3/IS150/IS904"/>
</dbReference>
<dbReference type="InterPro" id="IPR001584">
    <property type="entry name" value="Integrase_cat-core"/>
</dbReference>
<gene>
    <name evidence="2" type="ORF">FLL46_04020</name>
</gene>
<dbReference type="Proteomes" id="UP000315439">
    <property type="component" value="Unassembled WGS sequence"/>
</dbReference>
<evidence type="ECO:0000259" key="1">
    <source>
        <dbReference type="PROSITE" id="PS50994"/>
    </source>
</evidence>
<sequence length="300" mass="34908">MKKGRGVLCEGNEVKYRFIQMQRTHYPVTRLCFVLGVSTSGYYGWCNRVESVTTRWRRKLIKQISRIFLENKQVYGSPRIHAELAEQGEKVCVNTVAKLMRQNDIQSKVFRRFVVTTNSRHTLAAAPNRLNRGFKAVKANEKWVSDVSFITTREGWLYLAAVMDLFSRKIIGWSMGNRHNTQLVIAALEMAIARRGEVRNVLLHSDRGIQYASKVYRDKLAEYGIACSMSRKGDCWDNAPMESFFHTLKTECVNFEDYKTRSQARRNLFDYIELFYNRRRKHSTINYMSLATFENAAGVH</sequence>
<dbReference type="InterPro" id="IPR048020">
    <property type="entry name" value="Transpos_IS3"/>
</dbReference>
<reference evidence="2 3" key="1">
    <citation type="submission" date="2019-07" db="EMBL/GenBank/DDBJ databases">
        <title>Draft genome for Aliikangiella sp. M105.</title>
        <authorList>
            <person name="Wang G."/>
        </authorList>
    </citation>
    <scope>NUCLEOTIDE SEQUENCE [LARGE SCALE GENOMIC DNA]</scope>
    <source>
        <strain evidence="2 3">M105</strain>
    </source>
</reference>
<dbReference type="Pfam" id="PF13276">
    <property type="entry name" value="HTH_21"/>
    <property type="match status" value="1"/>
</dbReference>
<dbReference type="Pfam" id="PF00665">
    <property type="entry name" value="rve"/>
    <property type="match status" value="1"/>
</dbReference>
<protein>
    <submittedName>
        <fullName evidence="2">IS3 family transposase</fullName>
    </submittedName>
</protein>
<dbReference type="AlphaFoldDB" id="A0A545UGW3"/>
<dbReference type="PANTHER" id="PTHR46889:SF4">
    <property type="entry name" value="TRANSPOSASE INSO FOR INSERTION SEQUENCE ELEMENT IS911B-RELATED"/>
    <property type="match status" value="1"/>
</dbReference>
<comment type="caution">
    <text evidence="2">The sequence shown here is derived from an EMBL/GenBank/DDBJ whole genome shotgun (WGS) entry which is preliminary data.</text>
</comment>
<name>A0A545UGW3_9GAMM</name>
<evidence type="ECO:0000313" key="2">
    <source>
        <dbReference type="EMBL" id="TQV88705.1"/>
    </source>
</evidence>
<dbReference type="Gene3D" id="3.30.420.10">
    <property type="entry name" value="Ribonuclease H-like superfamily/Ribonuclease H"/>
    <property type="match status" value="1"/>
</dbReference>
<proteinExistence type="predicted"/>
<keyword evidence="3" id="KW-1185">Reference proteome</keyword>
<dbReference type="Pfam" id="PF13333">
    <property type="entry name" value="rve_2"/>
    <property type="match status" value="1"/>
</dbReference>
<dbReference type="OrthoDB" id="9813126at2"/>